<organism evidence="2">
    <name type="scientific">Glycine max</name>
    <name type="common">Soybean</name>
    <name type="synonym">Glycine hispida</name>
    <dbReference type="NCBI Taxonomy" id="3847"/>
    <lineage>
        <taxon>Eukaryota</taxon>
        <taxon>Viridiplantae</taxon>
        <taxon>Streptophyta</taxon>
        <taxon>Embryophyta</taxon>
        <taxon>Tracheophyta</taxon>
        <taxon>Spermatophyta</taxon>
        <taxon>Magnoliopsida</taxon>
        <taxon>eudicotyledons</taxon>
        <taxon>Gunneridae</taxon>
        <taxon>Pentapetalae</taxon>
        <taxon>rosids</taxon>
        <taxon>fabids</taxon>
        <taxon>Fabales</taxon>
        <taxon>Fabaceae</taxon>
        <taxon>Papilionoideae</taxon>
        <taxon>50 kb inversion clade</taxon>
        <taxon>NPAAA clade</taxon>
        <taxon>indigoferoid/millettioid clade</taxon>
        <taxon>Phaseoleae</taxon>
        <taxon>Glycine</taxon>
        <taxon>Glycine subgen. Soja</taxon>
    </lineage>
</organism>
<gene>
    <name evidence="2" type="ORF">GLYMA_15G185300</name>
</gene>
<dbReference type="Gene3D" id="1.25.40.20">
    <property type="entry name" value="Ankyrin repeat-containing domain"/>
    <property type="match status" value="1"/>
</dbReference>
<reference evidence="2" key="3">
    <citation type="submission" date="2018-07" db="EMBL/GenBank/DDBJ databases">
        <title>WGS assembly of Glycine max.</title>
        <authorList>
            <person name="Schmutz J."/>
            <person name="Cannon S."/>
            <person name="Schlueter J."/>
            <person name="Ma J."/>
            <person name="Mitros T."/>
            <person name="Nelson W."/>
            <person name="Hyten D."/>
            <person name="Song Q."/>
            <person name="Thelen J."/>
            <person name="Cheng J."/>
            <person name="Xu D."/>
            <person name="Hellsten U."/>
            <person name="May G."/>
            <person name="Yu Y."/>
            <person name="Sakurai T."/>
            <person name="Umezawa T."/>
            <person name="Bhattacharyya M."/>
            <person name="Sandhu D."/>
            <person name="Valliyodan B."/>
            <person name="Lindquist E."/>
            <person name="Peto M."/>
            <person name="Grant D."/>
            <person name="Shu S."/>
            <person name="Goodstein D."/>
            <person name="Barry K."/>
            <person name="Futrell-Griggs M."/>
            <person name="Abernathy B."/>
            <person name="Du J."/>
            <person name="Tian Z."/>
            <person name="Zhu L."/>
            <person name="Gill N."/>
            <person name="Joshi T."/>
            <person name="Libault M."/>
            <person name="Sethuraman A."/>
            <person name="Zhang X."/>
            <person name="Shinozaki K."/>
            <person name="Nguyen H."/>
            <person name="Wing R."/>
            <person name="Cregan P."/>
            <person name="Specht J."/>
            <person name="Grimwood J."/>
            <person name="Rokhsar D."/>
            <person name="Stacey G."/>
            <person name="Shoemaker R."/>
            <person name="Jackson S."/>
        </authorList>
    </citation>
    <scope>NUCLEOTIDE SEQUENCE</scope>
    <source>
        <tissue evidence="2">Callus</tissue>
    </source>
</reference>
<dbReference type="InParanoid" id="K7MC92"/>
<dbReference type="HOGENOM" id="CLU_2296730_0_0_1"/>
<dbReference type="InterPro" id="IPR036770">
    <property type="entry name" value="Ankyrin_rpt-contain_sf"/>
</dbReference>
<keyword evidence="4" id="KW-1185">Reference proteome</keyword>
<dbReference type="EnsemblPlants" id="KRH12649">
    <property type="protein sequence ID" value="KRH12649"/>
    <property type="gene ID" value="GLYMA_15G185300"/>
</dbReference>
<dbReference type="STRING" id="3847.K7MC92"/>
<dbReference type="Proteomes" id="UP000008827">
    <property type="component" value="Chromosome 15"/>
</dbReference>
<protein>
    <submittedName>
        <fullName evidence="2 3">Uncharacterized protein</fullName>
    </submittedName>
</protein>
<dbReference type="eggNOG" id="KOG0504">
    <property type="taxonomic scope" value="Eukaryota"/>
</dbReference>
<evidence type="ECO:0000313" key="4">
    <source>
        <dbReference type="Proteomes" id="UP000008827"/>
    </source>
</evidence>
<dbReference type="OMA" id="ITKVHAC"/>
<proteinExistence type="predicted"/>
<dbReference type="EMBL" id="CM000848">
    <property type="protein sequence ID" value="KRH12649.1"/>
    <property type="molecule type" value="Genomic_DNA"/>
</dbReference>
<evidence type="ECO:0000313" key="3">
    <source>
        <dbReference type="EnsemblPlants" id="KRH12649"/>
    </source>
</evidence>
<name>K7MC92_SOYBN</name>
<dbReference type="Gramene" id="KRH12649">
    <property type="protein sequence ID" value="KRH12649"/>
    <property type="gene ID" value="GLYMA_15G185300"/>
</dbReference>
<comment type="subcellular location">
    <subcellularLocation>
        <location evidence="1">Cell membrane</location>
        <topology evidence="1">Peripheral membrane protein</topology>
    </subcellularLocation>
</comment>
<accession>K7MC92</accession>
<evidence type="ECO:0000256" key="1">
    <source>
        <dbReference type="ARBA" id="ARBA00004202"/>
    </source>
</evidence>
<dbReference type="PaxDb" id="3847-GLYMA15G20745.1"/>
<dbReference type="SMR" id="K7MC92"/>
<sequence length="101" mass="11107">MSALVLSTLGKRIDQAGKKKYVKQRGDVGTVRQILEDVDSQIIGTLSGDGDEDDLNVEITKVHACLVDEENELGETPLFTTTEKGHLDVVELVLERDDLLL</sequence>
<reference evidence="3" key="2">
    <citation type="submission" date="2018-02" db="UniProtKB">
        <authorList>
            <consortium name="EnsemblPlants"/>
        </authorList>
    </citation>
    <scope>IDENTIFICATION</scope>
    <source>
        <strain evidence="3">Williams 82</strain>
    </source>
</reference>
<evidence type="ECO:0000313" key="2">
    <source>
        <dbReference type="EMBL" id="KRH12649.1"/>
    </source>
</evidence>
<dbReference type="GO" id="GO:0005886">
    <property type="term" value="C:plasma membrane"/>
    <property type="evidence" value="ECO:0007669"/>
    <property type="project" value="UniProtKB-SubCell"/>
</dbReference>
<reference evidence="2 3" key="1">
    <citation type="journal article" date="2010" name="Nature">
        <title>Genome sequence of the palaeopolyploid soybean.</title>
        <authorList>
            <person name="Schmutz J."/>
            <person name="Cannon S.B."/>
            <person name="Schlueter J."/>
            <person name="Ma J."/>
            <person name="Mitros T."/>
            <person name="Nelson W."/>
            <person name="Hyten D.L."/>
            <person name="Song Q."/>
            <person name="Thelen J.J."/>
            <person name="Cheng J."/>
            <person name="Xu D."/>
            <person name="Hellsten U."/>
            <person name="May G.D."/>
            <person name="Yu Y."/>
            <person name="Sakurai T."/>
            <person name="Umezawa T."/>
            <person name="Bhattacharyya M.K."/>
            <person name="Sandhu D."/>
            <person name="Valliyodan B."/>
            <person name="Lindquist E."/>
            <person name="Peto M."/>
            <person name="Grant D."/>
            <person name="Shu S."/>
            <person name="Goodstein D."/>
            <person name="Barry K."/>
            <person name="Futrell-Griggs M."/>
            <person name="Abernathy B."/>
            <person name="Du J."/>
            <person name="Tian Z."/>
            <person name="Zhu L."/>
            <person name="Gill N."/>
            <person name="Joshi T."/>
            <person name="Libault M."/>
            <person name="Sethuraman A."/>
            <person name="Zhang X.-C."/>
            <person name="Shinozaki K."/>
            <person name="Nguyen H.T."/>
            <person name="Wing R.A."/>
            <person name="Cregan P."/>
            <person name="Specht J."/>
            <person name="Grimwood J."/>
            <person name="Rokhsar D."/>
            <person name="Stacey G."/>
            <person name="Shoemaker R.C."/>
            <person name="Jackson S.A."/>
        </authorList>
    </citation>
    <scope>NUCLEOTIDE SEQUENCE</scope>
    <source>
        <strain evidence="3">cv. Williams 82</strain>
        <tissue evidence="2">Callus</tissue>
    </source>
</reference>
<dbReference type="AlphaFoldDB" id="K7MC92"/>